<keyword evidence="1" id="KW-0732">Signal</keyword>
<organism evidence="2 3">
    <name type="scientific">Crassostrea virginica</name>
    <name type="common">Eastern oyster</name>
    <dbReference type="NCBI Taxonomy" id="6565"/>
    <lineage>
        <taxon>Eukaryota</taxon>
        <taxon>Metazoa</taxon>
        <taxon>Spiralia</taxon>
        <taxon>Lophotrochozoa</taxon>
        <taxon>Mollusca</taxon>
        <taxon>Bivalvia</taxon>
        <taxon>Autobranchia</taxon>
        <taxon>Pteriomorphia</taxon>
        <taxon>Ostreida</taxon>
        <taxon>Ostreoidea</taxon>
        <taxon>Ostreidae</taxon>
        <taxon>Crassostrea</taxon>
    </lineage>
</organism>
<dbReference type="GeneID" id="111104804"/>
<dbReference type="Proteomes" id="UP000694844">
    <property type="component" value="Chromosome 7"/>
</dbReference>
<evidence type="ECO:0000256" key="1">
    <source>
        <dbReference type="SAM" id="SignalP"/>
    </source>
</evidence>
<reference evidence="3" key="1">
    <citation type="submission" date="2025-08" db="UniProtKB">
        <authorList>
            <consortium name="RefSeq"/>
        </authorList>
    </citation>
    <scope>IDENTIFICATION</scope>
    <source>
        <tissue evidence="3">Whole sample</tissue>
    </source>
</reference>
<protein>
    <submittedName>
        <fullName evidence="3">Uncharacterized protein LOC111104804</fullName>
    </submittedName>
</protein>
<evidence type="ECO:0000313" key="3">
    <source>
        <dbReference type="RefSeq" id="XP_022294653.1"/>
    </source>
</evidence>
<accession>A0A8B8AVD7</accession>
<sequence>MKALAIILLSLTSVAASVLVSPEVYYNCEMYPAGTTYQEIDKTRRECIMENVDGADRLFCKHWQCETPQCAEQDQVTWPDGCNACPGMCSSGGKFHQLGTGFTCPDNVNHCGCSETGGYFSTFIGYDRFALCNAPIV</sequence>
<proteinExistence type="predicted"/>
<dbReference type="OrthoDB" id="6187398at2759"/>
<name>A0A8B8AVD7_CRAVI</name>
<feature type="signal peptide" evidence="1">
    <location>
        <begin position="1"/>
        <end position="16"/>
    </location>
</feature>
<dbReference type="AlphaFoldDB" id="A0A8B8AVD7"/>
<dbReference type="RefSeq" id="XP_022294653.1">
    <property type="nucleotide sequence ID" value="XM_022438945.1"/>
</dbReference>
<gene>
    <name evidence="3" type="primary">LOC111104804</name>
</gene>
<evidence type="ECO:0000313" key="2">
    <source>
        <dbReference type="Proteomes" id="UP000694844"/>
    </source>
</evidence>
<keyword evidence="2" id="KW-1185">Reference proteome</keyword>
<dbReference type="KEGG" id="cvn:111104804"/>
<feature type="chain" id="PRO_5034938978" evidence="1">
    <location>
        <begin position="17"/>
        <end position="137"/>
    </location>
</feature>